<protein>
    <submittedName>
        <fullName evidence="1">Uncharacterized protein</fullName>
    </submittedName>
</protein>
<name>A0A2J6TBJ4_9HELO</name>
<dbReference type="EMBL" id="KZ613790">
    <property type="protein sequence ID" value="PMD60407.1"/>
    <property type="molecule type" value="Genomic_DNA"/>
</dbReference>
<dbReference type="AlphaFoldDB" id="A0A2J6TBJ4"/>
<evidence type="ECO:0000313" key="1">
    <source>
        <dbReference type="EMBL" id="PMD60407.1"/>
    </source>
</evidence>
<proteinExistence type="predicted"/>
<sequence>MATGHPLYKTKYSLSLPDPMIPQPRHHTVLFVPLTSSSDSPGTIHHVIGNLVSGMAYASRSEPPPEENEMFFSRELLGSVSTDDYPKKAEKTLREVPVPPVQRKFRWKR</sequence>
<dbReference type="OrthoDB" id="4135672at2759"/>
<dbReference type="InParanoid" id="A0A2J6TBJ4"/>
<accession>A0A2J6TBJ4</accession>
<keyword evidence="2" id="KW-1185">Reference proteome</keyword>
<dbReference type="STRING" id="1095630.A0A2J6TBJ4"/>
<evidence type="ECO:0000313" key="2">
    <source>
        <dbReference type="Proteomes" id="UP000235371"/>
    </source>
</evidence>
<reference evidence="1 2" key="1">
    <citation type="submission" date="2016-04" db="EMBL/GenBank/DDBJ databases">
        <title>A degradative enzymes factory behind the ericoid mycorrhizal symbiosis.</title>
        <authorList>
            <consortium name="DOE Joint Genome Institute"/>
            <person name="Martino E."/>
            <person name="Morin E."/>
            <person name="Grelet G."/>
            <person name="Kuo A."/>
            <person name="Kohler A."/>
            <person name="Daghino S."/>
            <person name="Barry K."/>
            <person name="Choi C."/>
            <person name="Cichocki N."/>
            <person name="Clum A."/>
            <person name="Copeland A."/>
            <person name="Hainaut M."/>
            <person name="Haridas S."/>
            <person name="Labutti K."/>
            <person name="Lindquist E."/>
            <person name="Lipzen A."/>
            <person name="Khouja H.-R."/>
            <person name="Murat C."/>
            <person name="Ohm R."/>
            <person name="Olson A."/>
            <person name="Spatafora J."/>
            <person name="Veneault-Fourrey C."/>
            <person name="Henrissat B."/>
            <person name="Grigoriev I."/>
            <person name="Martin F."/>
            <person name="Perotto S."/>
        </authorList>
    </citation>
    <scope>NUCLEOTIDE SEQUENCE [LARGE SCALE GENOMIC DNA]</scope>
    <source>
        <strain evidence="1 2">E</strain>
    </source>
</reference>
<dbReference type="Proteomes" id="UP000235371">
    <property type="component" value="Unassembled WGS sequence"/>
</dbReference>
<dbReference type="GeneID" id="36580532"/>
<dbReference type="Pfam" id="PF20174">
    <property type="entry name" value="DUF6540"/>
    <property type="match status" value="1"/>
</dbReference>
<gene>
    <name evidence="1" type="ORF">K444DRAFT_392267</name>
</gene>
<dbReference type="RefSeq" id="XP_024737311.1">
    <property type="nucleotide sequence ID" value="XM_024872451.1"/>
</dbReference>
<dbReference type="InterPro" id="IPR046670">
    <property type="entry name" value="DUF6540"/>
</dbReference>
<organism evidence="1 2">
    <name type="scientific">Hyaloscypha bicolor E</name>
    <dbReference type="NCBI Taxonomy" id="1095630"/>
    <lineage>
        <taxon>Eukaryota</taxon>
        <taxon>Fungi</taxon>
        <taxon>Dikarya</taxon>
        <taxon>Ascomycota</taxon>
        <taxon>Pezizomycotina</taxon>
        <taxon>Leotiomycetes</taxon>
        <taxon>Helotiales</taxon>
        <taxon>Hyaloscyphaceae</taxon>
        <taxon>Hyaloscypha</taxon>
        <taxon>Hyaloscypha bicolor</taxon>
    </lineage>
</organism>